<dbReference type="PANTHER" id="PTHR10183">
    <property type="entry name" value="CALPAIN"/>
    <property type="match status" value="1"/>
</dbReference>
<keyword evidence="4 6" id="KW-0788">Thiol protease</keyword>
<feature type="active site" evidence="5 6">
    <location>
        <position position="370"/>
    </location>
</feature>
<gene>
    <name evidence="9" type="ORF">BP5796_04457</name>
</gene>
<evidence type="ECO:0000313" key="9">
    <source>
        <dbReference type="EMBL" id="RDW82966.1"/>
    </source>
</evidence>
<comment type="similarity">
    <text evidence="1">Belongs to the peptidase C2 family.</text>
</comment>
<evidence type="ECO:0000256" key="5">
    <source>
        <dbReference type="PIRSR" id="PIRSR622684-1"/>
    </source>
</evidence>
<dbReference type="Gene3D" id="3.90.70.10">
    <property type="entry name" value="Cysteine proteinases"/>
    <property type="match status" value="1"/>
</dbReference>
<feature type="compositionally biased region" description="Acidic residues" evidence="7">
    <location>
        <begin position="876"/>
        <end position="893"/>
    </location>
</feature>
<feature type="active site" evidence="5 6">
    <location>
        <position position="183"/>
    </location>
</feature>
<dbReference type="EMBL" id="PDLN01000006">
    <property type="protein sequence ID" value="RDW82966.1"/>
    <property type="molecule type" value="Genomic_DNA"/>
</dbReference>
<evidence type="ECO:0000256" key="7">
    <source>
        <dbReference type="SAM" id="MobiDB-lite"/>
    </source>
</evidence>
<dbReference type="SMART" id="SM00230">
    <property type="entry name" value="CysPc"/>
    <property type="match status" value="1"/>
</dbReference>
<feature type="compositionally biased region" description="Basic and acidic residues" evidence="7">
    <location>
        <begin position="737"/>
        <end position="750"/>
    </location>
</feature>
<dbReference type="SUPFAM" id="SSF54001">
    <property type="entry name" value="Cysteine proteinases"/>
    <property type="match status" value="1"/>
</dbReference>
<dbReference type="InterPro" id="IPR001300">
    <property type="entry name" value="Peptidase_C2_calpain_cat"/>
</dbReference>
<evidence type="ECO:0000256" key="3">
    <source>
        <dbReference type="ARBA" id="ARBA00022801"/>
    </source>
</evidence>
<feature type="region of interest" description="Disordered" evidence="7">
    <location>
        <begin position="1"/>
        <end position="38"/>
    </location>
</feature>
<accession>A0A3D8S9B9</accession>
<feature type="compositionally biased region" description="Polar residues" evidence="7">
    <location>
        <begin position="686"/>
        <end position="701"/>
    </location>
</feature>
<reference evidence="9 10" key="1">
    <citation type="journal article" date="2018" name="IMA Fungus">
        <title>IMA Genome-F 9: Draft genome sequence of Annulohypoxylon stygium, Aspergillus mulundensis, Berkeleyomyces basicola (syn. Thielaviopsis basicola), Ceratocystis smalleyi, two Cercospora beticola strains, Coleophoma cylindrospora, Fusarium fracticaudum, Phialophora cf. hyalina, and Morchella septimelata.</title>
        <authorList>
            <person name="Wingfield B.D."/>
            <person name="Bills G.F."/>
            <person name="Dong Y."/>
            <person name="Huang W."/>
            <person name="Nel W.J."/>
            <person name="Swalarsk-Parry B.S."/>
            <person name="Vaghefi N."/>
            <person name="Wilken P.M."/>
            <person name="An Z."/>
            <person name="de Beer Z.W."/>
            <person name="De Vos L."/>
            <person name="Chen L."/>
            <person name="Duong T.A."/>
            <person name="Gao Y."/>
            <person name="Hammerbacher A."/>
            <person name="Kikkert J.R."/>
            <person name="Li Y."/>
            <person name="Li H."/>
            <person name="Li K."/>
            <person name="Li Q."/>
            <person name="Liu X."/>
            <person name="Ma X."/>
            <person name="Naidoo K."/>
            <person name="Pethybridge S.J."/>
            <person name="Sun J."/>
            <person name="Steenkamp E.T."/>
            <person name="van der Nest M.A."/>
            <person name="van Wyk S."/>
            <person name="Wingfield M.J."/>
            <person name="Xiong C."/>
            <person name="Yue Q."/>
            <person name="Zhang X."/>
        </authorList>
    </citation>
    <scope>NUCLEOTIDE SEQUENCE [LARGE SCALE GENOMIC DNA]</scope>
    <source>
        <strain evidence="9 10">BP5796</strain>
    </source>
</reference>
<proteinExistence type="inferred from homology"/>
<feature type="compositionally biased region" description="Basic and acidic residues" evidence="7">
    <location>
        <begin position="908"/>
        <end position="925"/>
    </location>
</feature>
<dbReference type="OrthoDB" id="424753at2759"/>
<dbReference type="GO" id="GO:0004198">
    <property type="term" value="F:calcium-dependent cysteine-type endopeptidase activity"/>
    <property type="evidence" value="ECO:0007669"/>
    <property type="project" value="InterPro"/>
</dbReference>
<dbReference type="Proteomes" id="UP000256328">
    <property type="component" value="Unassembled WGS sequence"/>
</dbReference>
<feature type="compositionally biased region" description="Polar residues" evidence="7">
    <location>
        <begin position="668"/>
        <end position="678"/>
    </location>
</feature>
<evidence type="ECO:0000256" key="1">
    <source>
        <dbReference type="ARBA" id="ARBA00007623"/>
    </source>
</evidence>
<keyword evidence="3 6" id="KW-0378">Hydrolase</keyword>
<evidence type="ECO:0000259" key="8">
    <source>
        <dbReference type="PROSITE" id="PS50203"/>
    </source>
</evidence>
<dbReference type="GO" id="GO:0006508">
    <property type="term" value="P:proteolysis"/>
    <property type="evidence" value="ECO:0007669"/>
    <property type="project" value="UniProtKB-KW"/>
</dbReference>
<dbReference type="Pfam" id="PF00648">
    <property type="entry name" value="Peptidase_C2"/>
    <property type="match status" value="1"/>
</dbReference>
<keyword evidence="10" id="KW-1185">Reference proteome</keyword>
<dbReference type="FunFam" id="3.90.70.10:FF:000072">
    <property type="entry name" value="Cysteine proteinase"/>
    <property type="match status" value="1"/>
</dbReference>
<keyword evidence="2 6" id="KW-0645">Protease</keyword>
<dbReference type="CDD" id="cd00044">
    <property type="entry name" value="CysPc"/>
    <property type="match status" value="1"/>
</dbReference>
<feature type="region of interest" description="Disordered" evidence="7">
    <location>
        <begin position="870"/>
        <end position="931"/>
    </location>
</feature>
<dbReference type="InterPro" id="IPR038765">
    <property type="entry name" value="Papain-like_cys_pep_sf"/>
</dbReference>
<feature type="compositionally biased region" description="Low complexity" evidence="7">
    <location>
        <begin position="725"/>
        <end position="736"/>
    </location>
</feature>
<evidence type="ECO:0000256" key="4">
    <source>
        <dbReference type="ARBA" id="ARBA00022807"/>
    </source>
</evidence>
<sequence length="931" mass="104943">MPCPSKSSGTSSCSSESTPVSLPPDPSPPRKMKKQAPQDAIDEFWEKFESTTPGRGSHLVSHILPKNVYTKKAGDSVPKGLVPAENAVASYEEAVEICKAKVAQIVKECRRVNQKYRDQHFDIEFDLKWGRRDCLDPLGTEEACRSNFKPRSVKRVGDIFDEPQFYIDDATASDVRQGRDGDCWFMAALCTLSNKKGLIERVCVARDEKVGVYGFVFHRDFQWRSEVIDDKLYLTRSDYDESIQERELFDDRVRINSEEEYRKIYQTGSGALYFAQCKDQNETWLPLMEKAYAKAHGDYAAIEGGFTGEGLEDLTGGVTTELLTSDILDKERFWKDELLKVNQDFLFGCSTGIFRNWGTWGNRKGIQEGHAYSVMKAVEVDDKRLLLLKNPWGEGEWNGPWSDGSKEWTPYWMEKLDHKFGDDGAFWISYDDLLRKYQSFDRTRLFSPEWEVTQQWTSLTIPWVVDYHDTKFSFTLEKDAPVVVVLSQLDDRYFKGLKGQYRYQLSFRIHKAGEDEYIVRSHGNYRMSRSVSAELDLEAGEYHVVMRIAAERDTFVKTVEDVIRENCKDRRDKLLRIGLAYDLAHSKGKIIETEEEKKGKKEAEEKKKQKERAAIREKLMKEKKDRRHNAVKEKRKMKAAKAKREARAAEKERIAKLEKEKKAAGKSGVNTDVKNSGITDAKAHVQTGTEVVTSGDQTSSVKLKDSSLAAVDKTKKNLDEKKPENSTATSTSNTTSGDEKPDTVKDEATEKLMPSTLNAPANTPGSIAPTDTLTVRINDNTISVAGSAFGGDFEDLSDTDSNVSDVTDHDIDAELASTADGLMQYPPLGPPIPPLIEEGEDEFQKEPWNAIVVVGVRVYSKGSSVSVKVARPRTWEEEDSDEKEQQLDVDDSAADATKTTDVAPPSTEVDKQLVEDKVEEAKIEDAAATAK</sequence>
<feature type="active site" evidence="5 6">
    <location>
        <position position="390"/>
    </location>
</feature>
<dbReference type="InterPro" id="IPR022684">
    <property type="entry name" value="Calpain_cysteine_protease"/>
</dbReference>
<feature type="compositionally biased region" description="Low complexity" evidence="7">
    <location>
        <begin position="894"/>
        <end position="903"/>
    </location>
</feature>
<comment type="caution">
    <text evidence="9">The sequence shown here is derived from an EMBL/GenBank/DDBJ whole genome shotgun (WGS) entry which is preliminary data.</text>
</comment>
<feature type="compositionally biased region" description="Basic and acidic residues" evidence="7">
    <location>
        <begin position="642"/>
        <end position="663"/>
    </location>
</feature>
<evidence type="ECO:0000313" key="10">
    <source>
        <dbReference type="Proteomes" id="UP000256328"/>
    </source>
</evidence>
<feature type="domain" description="Calpain catalytic" evidence="8">
    <location>
        <begin position="154"/>
        <end position="446"/>
    </location>
</feature>
<feature type="compositionally biased region" description="Basic and acidic residues" evidence="7">
    <location>
        <begin position="618"/>
        <end position="632"/>
    </location>
</feature>
<feature type="compositionally biased region" description="Basic and acidic residues" evidence="7">
    <location>
        <begin position="712"/>
        <end position="724"/>
    </location>
</feature>
<feature type="compositionally biased region" description="Low complexity" evidence="7">
    <location>
        <begin position="1"/>
        <end position="20"/>
    </location>
</feature>
<dbReference type="PANTHER" id="PTHR10183:SF379">
    <property type="entry name" value="CALPAIN-5"/>
    <property type="match status" value="1"/>
</dbReference>
<organism evidence="9 10">
    <name type="scientific">Coleophoma crateriformis</name>
    <dbReference type="NCBI Taxonomy" id="565419"/>
    <lineage>
        <taxon>Eukaryota</taxon>
        <taxon>Fungi</taxon>
        <taxon>Dikarya</taxon>
        <taxon>Ascomycota</taxon>
        <taxon>Pezizomycotina</taxon>
        <taxon>Leotiomycetes</taxon>
        <taxon>Helotiales</taxon>
        <taxon>Dermateaceae</taxon>
        <taxon>Coleophoma</taxon>
    </lineage>
</organism>
<evidence type="ECO:0000256" key="6">
    <source>
        <dbReference type="PROSITE-ProRule" id="PRU00239"/>
    </source>
</evidence>
<name>A0A3D8S9B9_9HELO</name>
<feature type="region of interest" description="Disordered" evidence="7">
    <location>
        <begin position="618"/>
        <end position="772"/>
    </location>
</feature>
<dbReference type="PROSITE" id="PS50203">
    <property type="entry name" value="CALPAIN_CAT"/>
    <property type="match status" value="1"/>
</dbReference>
<feature type="compositionally biased region" description="Polar residues" evidence="7">
    <location>
        <begin position="755"/>
        <end position="772"/>
    </location>
</feature>
<dbReference type="PRINTS" id="PR00704">
    <property type="entry name" value="CALPAIN"/>
</dbReference>
<protein>
    <submittedName>
        <fullName evidence="9">Putative calpain family cysteine protease protein</fullName>
    </submittedName>
</protein>
<evidence type="ECO:0000256" key="2">
    <source>
        <dbReference type="ARBA" id="ARBA00022670"/>
    </source>
</evidence>
<dbReference type="AlphaFoldDB" id="A0A3D8S9B9"/>